<comment type="subcellular location">
    <subcellularLocation>
        <location evidence="2">Cytoplasm</location>
        <location evidence="2">Cytoskeleton</location>
    </subcellularLocation>
</comment>
<comment type="similarity">
    <text evidence="1 2">Belongs to the SCAR/WAVE family.</text>
</comment>
<accession>A0ABC8S8Y5</accession>
<gene>
    <name evidence="4" type="ORF">ILEXP_LOCUS20832</name>
</gene>
<evidence type="ECO:0000313" key="4">
    <source>
        <dbReference type="EMBL" id="CAK9152606.1"/>
    </source>
</evidence>
<keyword evidence="5" id="KW-1185">Reference proteome</keyword>
<feature type="compositionally biased region" description="Polar residues" evidence="3">
    <location>
        <begin position="463"/>
        <end position="507"/>
    </location>
</feature>
<feature type="region of interest" description="Disordered" evidence="3">
    <location>
        <begin position="619"/>
        <end position="654"/>
    </location>
</feature>
<organism evidence="4 5">
    <name type="scientific">Ilex paraguariensis</name>
    <name type="common">yerba mate</name>
    <dbReference type="NCBI Taxonomy" id="185542"/>
    <lineage>
        <taxon>Eukaryota</taxon>
        <taxon>Viridiplantae</taxon>
        <taxon>Streptophyta</taxon>
        <taxon>Embryophyta</taxon>
        <taxon>Tracheophyta</taxon>
        <taxon>Spermatophyta</taxon>
        <taxon>Magnoliopsida</taxon>
        <taxon>eudicotyledons</taxon>
        <taxon>Gunneridae</taxon>
        <taxon>Pentapetalae</taxon>
        <taxon>asterids</taxon>
        <taxon>campanulids</taxon>
        <taxon>Aquifoliales</taxon>
        <taxon>Aquifoliaceae</taxon>
        <taxon>Ilex</taxon>
    </lineage>
</organism>
<feature type="region of interest" description="Disordered" evidence="3">
    <location>
        <begin position="427"/>
        <end position="519"/>
    </location>
</feature>
<dbReference type="GO" id="GO:0030036">
    <property type="term" value="P:actin cytoskeleton organization"/>
    <property type="evidence" value="ECO:0007669"/>
    <property type="project" value="UniProtKB-UniRule"/>
</dbReference>
<dbReference type="PANTHER" id="PTHR12902">
    <property type="entry name" value="WASP-1"/>
    <property type="match status" value="1"/>
</dbReference>
<keyword evidence="2" id="KW-0963">Cytoplasm</keyword>
<keyword evidence="2" id="KW-0009">Actin-binding</keyword>
<proteinExistence type="inferred from homology"/>
<dbReference type="PANTHER" id="PTHR12902:SF33">
    <property type="entry name" value="PROTEIN SCAR3"/>
    <property type="match status" value="1"/>
</dbReference>
<evidence type="ECO:0000313" key="5">
    <source>
        <dbReference type="Proteomes" id="UP001642360"/>
    </source>
</evidence>
<protein>
    <recommendedName>
        <fullName evidence="2">Protein SCAR</fullName>
    </recommendedName>
    <alternativeName>
        <fullName evidence="2">Protein WAVE</fullName>
    </alternativeName>
</protein>
<evidence type="ECO:0000256" key="1">
    <source>
        <dbReference type="ARBA" id="ARBA00006993"/>
    </source>
</evidence>
<sequence>MPLVRVEVRNEYGLGQRELYKEANGEEDPKAVLDGVAVAGLVGILRQLGDLAEMMKRAENWWLFEMTAMMLVLGRAILRMEQVMITSSRSRKVMVRVQHIEAALPPIERAILAQKSHIHLAYMTGSNWHAHVRAEENHFIYNDMPQFIIDSYEECRSPPCLHLLDKFDTGGPGSCLKRYSDPTFFKRASAKSIEAKVVKVRKDKKSCRIKKKRSLQRNEEVPHRVMPRYSGRMQFASLNVGEQMSPTQTVSTFDATLKSDLGDQSNSSDSRTGTGYIECVFHPNDSRKPEEHECRESSYSRLPMHHNETNYYVFLHEESGVVDDDIQNSLSQKQAGSSLSCVTWDEKTEIAESMGQQYDRDETSEMLPTDLDLTTQDTGAVNLGTIILLDLQSDNQNMPASIGGGDKLDDVGSEADNYMDALNTIESESEMDFDSQTKQELEQYSNLSDGEVQDGIQRRTAHYTGNHSSNFEPLFTIHSSPPKNKSGDISNPRSPESHASVQPSSNIGPFEDKSNSVSSEYDAHAPQIAVNSSTLFSFPDIELCGNANIPDGSNSESAVSELSSSGYIEANIQDPASDKIISSPRESQILSPKPSSSNVVSFWTNGSLLGLEPLKPPDFSSLNAGSHDSTAKSDDDNMGPSIQSNMLEGREPAGKDHILARSSRIIEEGLSSKCSSSCHNDKGNVVSIKRTTWRFSPANLNIELEKSTDFSNSFNHSQGHGFDETNILASVTEGPVGPYIQSTTASADNGKNSSRMLKLSNQLLVNGFRRKLSLGGDNNSEPASSMNIGVFEQKSSCQNALYQTSTRRTKEQFGSPSLVLSPSSSPPLQHMKISFRPIDSVETSKLKLKFPNGGNCCESSRDMFPSFQLVPELAIHRHDSGSDSDDDTFCRSSPYISDDCLSNQSESNSEHWESGEFPSNKDHELCDALCRISPAESASSSPNIGGKTQGGACDNCKFQSTFAENGVELSQSRCLLDLPSLEKMNPSFMQELKSSSDAEDLLEFCSPKEPMALPPPLPPLQWRALRPQSDVAEVEATYTLKSNVIIAVTVFSFSLPDLQRLNGQKETNRSDLQELNGQKEGMDEKQDFLHQIRTKSYSLRRTVTAKPTHIPTPPSNVSATAILEKANAIRQAVGSDDGEDEDKRSDI</sequence>
<name>A0ABC8S8Y5_9AQUA</name>
<comment type="caution">
    <text evidence="4">The sequence shown here is derived from an EMBL/GenBank/DDBJ whole genome shotgun (WGS) entry which is preliminary data.</text>
</comment>
<dbReference type="EMBL" id="CAUOFW020002280">
    <property type="protein sequence ID" value="CAK9152606.1"/>
    <property type="molecule type" value="Genomic_DNA"/>
</dbReference>
<dbReference type="Proteomes" id="UP001642360">
    <property type="component" value="Unassembled WGS sequence"/>
</dbReference>
<dbReference type="Gene3D" id="1.20.5.340">
    <property type="match status" value="1"/>
</dbReference>
<dbReference type="Gene3D" id="6.10.280.150">
    <property type="match status" value="1"/>
</dbReference>
<evidence type="ECO:0000256" key="3">
    <source>
        <dbReference type="SAM" id="MobiDB-lite"/>
    </source>
</evidence>
<dbReference type="GO" id="GO:0003779">
    <property type="term" value="F:actin binding"/>
    <property type="evidence" value="ECO:0007669"/>
    <property type="project" value="UniProtKB-UniRule"/>
</dbReference>
<dbReference type="GO" id="GO:0005856">
    <property type="term" value="C:cytoskeleton"/>
    <property type="evidence" value="ECO:0007669"/>
    <property type="project" value="UniProtKB-SubCell"/>
</dbReference>
<dbReference type="InterPro" id="IPR028288">
    <property type="entry name" value="SCAR/WAVE_fam"/>
</dbReference>
<comment type="function">
    <text evidence="2">Involved in regulation of actin and microtubule organization. Part of a WAVE complex that activates the Arp2/3 complex.</text>
</comment>
<reference evidence="4 5" key="1">
    <citation type="submission" date="2024-02" db="EMBL/GenBank/DDBJ databases">
        <authorList>
            <person name="Vignale AGUSTIN F."/>
            <person name="Sosa J E."/>
            <person name="Modenutti C."/>
        </authorList>
    </citation>
    <scope>NUCLEOTIDE SEQUENCE [LARGE SCALE GENOMIC DNA]</scope>
</reference>
<evidence type="ECO:0000256" key="2">
    <source>
        <dbReference type="RuleBase" id="RU367034"/>
    </source>
</evidence>
<keyword evidence="2" id="KW-0206">Cytoskeleton</keyword>
<dbReference type="AlphaFoldDB" id="A0ABC8S8Y5"/>